<gene>
    <name evidence="3" type="ORF">TS85_17815</name>
</gene>
<dbReference type="KEGG" id="sphi:TS85_17815"/>
<organism evidence="3 4">
    <name type="scientific">Sphingomonas hengshuiensis</name>
    <dbReference type="NCBI Taxonomy" id="1609977"/>
    <lineage>
        <taxon>Bacteria</taxon>
        <taxon>Pseudomonadati</taxon>
        <taxon>Pseudomonadota</taxon>
        <taxon>Alphaproteobacteria</taxon>
        <taxon>Sphingomonadales</taxon>
        <taxon>Sphingomonadaceae</taxon>
        <taxon>Sphingomonas</taxon>
    </lineage>
</organism>
<evidence type="ECO:0000256" key="1">
    <source>
        <dbReference type="SAM" id="Phobius"/>
    </source>
</evidence>
<evidence type="ECO:0000259" key="2">
    <source>
        <dbReference type="Pfam" id="PF02517"/>
    </source>
</evidence>
<keyword evidence="4" id="KW-1185">Reference proteome</keyword>
<proteinExistence type="predicted"/>
<feature type="domain" description="CAAX prenyl protease 2/Lysostaphin resistance protein A-like" evidence="2">
    <location>
        <begin position="9"/>
        <end position="97"/>
    </location>
</feature>
<keyword evidence="1" id="KW-1133">Transmembrane helix</keyword>
<keyword evidence="1" id="KW-0812">Transmembrane</keyword>
<evidence type="ECO:0000313" key="4">
    <source>
        <dbReference type="Proteomes" id="UP000032300"/>
    </source>
</evidence>
<dbReference type="GO" id="GO:0080120">
    <property type="term" value="P:CAAX-box protein maturation"/>
    <property type="evidence" value="ECO:0007669"/>
    <property type="project" value="UniProtKB-ARBA"/>
</dbReference>
<keyword evidence="1" id="KW-0472">Membrane</keyword>
<feature type="transmembrane region" description="Helical" evidence="1">
    <location>
        <begin position="29"/>
        <end position="54"/>
    </location>
</feature>
<sequence>MVPRNRAEALRVALLGANAAVSEELFFRLYLPLLAALVGAAPWLAFLLSTLLFGAMHRYQGALGVVLTTLLGALFAFAALASGGLAVPILLHLLVNLNGLILRPAVKVLARRRAD</sequence>
<dbReference type="PANTHER" id="PTHR36435:SF1">
    <property type="entry name" value="CAAX AMINO TERMINAL PROTEASE FAMILY PROTEIN"/>
    <property type="match status" value="1"/>
</dbReference>
<dbReference type="GO" id="GO:0004175">
    <property type="term" value="F:endopeptidase activity"/>
    <property type="evidence" value="ECO:0007669"/>
    <property type="project" value="UniProtKB-ARBA"/>
</dbReference>
<protein>
    <recommendedName>
        <fullName evidence="2">CAAX prenyl protease 2/Lysostaphin resistance protein A-like domain-containing protein</fullName>
    </recommendedName>
</protein>
<dbReference type="AlphaFoldDB" id="A0A7U5BG22"/>
<feature type="transmembrane region" description="Helical" evidence="1">
    <location>
        <begin position="86"/>
        <end position="106"/>
    </location>
</feature>
<reference evidence="3 4" key="1">
    <citation type="journal article" date="2015" name="Int. J. Syst. Evol. Microbiol.">
        <title>Sphingomonas hengshuiensis sp. nov., isolated from lake wetland.</title>
        <authorList>
            <person name="Wei S."/>
            <person name="Wang T."/>
            <person name="Liu H."/>
            <person name="Zhang C."/>
            <person name="Guo J."/>
            <person name="Wang Q."/>
            <person name="Liang K."/>
            <person name="Zhang Z."/>
        </authorList>
    </citation>
    <scope>NUCLEOTIDE SEQUENCE [LARGE SCALE GENOMIC DNA]</scope>
    <source>
        <strain evidence="3 4">WHSC-8</strain>
    </source>
</reference>
<dbReference type="PANTHER" id="PTHR36435">
    <property type="entry name" value="SLR1288 PROTEIN"/>
    <property type="match status" value="1"/>
</dbReference>
<dbReference type="Pfam" id="PF02517">
    <property type="entry name" value="Rce1-like"/>
    <property type="match status" value="1"/>
</dbReference>
<dbReference type="InterPro" id="IPR003675">
    <property type="entry name" value="Rce1/LyrA-like_dom"/>
</dbReference>
<name>A0A7U5BG22_9SPHN</name>
<feature type="transmembrane region" description="Helical" evidence="1">
    <location>
        <begin position="61"/>
        <end position="80"/>
    </location>
</feature>
<dbReference type="EMBL" id="CP010836">
    <property type="protein sequence ID" value="AJP74615.1"/>
    <property type="molecule type" value="Genomic_DNA"/>
</dbReference>
<dbReference type="InterPro" id="IPR052710">
    <property type="entry name" value="CAAX_protease"/>
</dbReference>
<accession>A0A7U5BG22</accession>
<evidence type="ECO:0000313" key="3">
    <source>
        <dbReference type="EMBL" id="AJP74615.1"/>
    </source>
</evidence>
<dbReference type="Proteomes" id="UP000032300">
    <property type="component" value="Chromosome"/>
</dbReference>
<reference evidence="3 4" key="2">
    <citation type="submission" date="2015-02" db="EMBL/GenBank/DDBJ databases">
        <title>The complete genome of Sphingomonas hengshuiensis sp. WHSC-8 isolated from soil of Hengshui Lake.</title>
        <authorList>
            <person name="Wei S."/>
            <person name="Guo J."/>
            <person name="Su C."/>
            <person name="Wu R."/>
            <person name="Zhang Z."/>
            <person name="Liang K."/>
            <person name="Li H."/>
            <person name="Wang T."/>
            <person name="Liu H."/>
            <person name="Zhang C."/>
            <person name="Li Z."/>
            <person name="Wang Q."/>
            <person name="Meng J."/>
        </authorList>
    </citation>
    <scope>NUCLEOTIDE SEQUENCE [LARGE SCALE GENOMIC DNA]</scope>
    <source>
        <strain evidence="3 4">WHSC-8</strain>
    </source>
</reference>